<protein>
    <submittedName>
        <fullName evidence="2">Uncharacterized protein</fullName>
    </submittedName>
</protein>
<dbReference type="Pfam" id="PF13424">
    <property type="entry name" value="TPR_12"/>
    <property type="match status" value="1"/>
</dbReference>
<evidence type="ECO:0000256" key="1">
    <source>
        <dbReference type="PROSITE-ProRule" id="PRU00339"/>
    </source>
</evidence>
<gene>
    <name evidence="2" type="ORF">CMC5_029030</name>
</gene>
<organism evidence="2 3">
    <name type="scientific">Chondromyces crocatus</name>
    <dbReference type="NCBI Taxonomy" id="52"/>
    <lineage>
        <taxon>Bacteria</taxon>
        <taxon>Pseudomonadati</taxon>
        <taxon>Myxococcota</taxon>
        <taxon>Polyangia</taxon>
        <taxon>Polyangiales</taxon>
        <taxon>Polyangiaceae</taxon>
        <taxon>Chondromyces</taxon>
    </lineage>
</organism>
<dbReference type="PROSITE" id="PS50005">
    <property type="entry name" value="TPR"/>
    <property type="match status" value="1"/>
</dbReference>
<dbReference type="KEGG" id="ccro:CMC5_029030"/>
<dbReference type="SUPFAM" id="SSF48452">
    <property type="entry name" value="TPR-like"/>
    <property type="match status" value="1"/>
</dbReference>
<name>A0A0K1EDJ4_CHOCO</name>
<dbReference type="InterPro" id="IPR019734">
    <property type="entry name" value="TPR_rpt"/>
</dbReference>
<dbReference type="AlphaFoldDB" id="A0A0K1EDJ4"/>
<dbReference type="EMBL" id="CP012159">
    <property type="protein sequence ID" value="AKT38757.1"/>
    <property type="molecule type" value="Genomic_DNA"/>
</dbReference>
<sequence length="155" mass="17078">MHRKVSELCERGDAHVEAGELDRAVERYEEALSLLPRPLHQWHAATWILTALGETLYFQKQHQEAVSALLEALRCPRGLGNPLVHLRLGQAALGLGDDSLAREHLARAYLAAAEEVFQGEDPRHLEIAREAAGARLESAQAHVDEVALGDASREP</sequence>
<evidence type="ECO:0000313" key="2">
    <source>
        <dbReference type="EMBL" id="AKT38757.1"/>
    </source>
</evidence>
<evidence type="ECO:0000313" key="3">
    <source>
        <dbReference type="Proteomes" id="UP000067626"/>
    </source>
</evidence>
<dbReference type="InterPro" id="IPR011990">
    <property type="entry name" value="TPR-like_helical_dom_sf"/>
</dbReference>
<keyword evidence="3" id="KW-1185">Reference proteome</keyword>
<accession>A0A0K1EDJ4</accession>
<dbReference type="Proteomes" id="UP000067626">
    <property type="component" value="Chromosome"/>
</dbReference>
<proteinExistence type="predicted"/>
<dbReference type="SMART" id="SM00028">
    <property type="entry name" value="TPR"/>
    <property type="match status" value="3"/>
</dbReference>
<keyword evidence="1" id="KW-0802">TPR repeat</keyword>
<reference evidence="2 3" key="1">
    <citation type="submission" date="2015-07" db="EMBL/GenBank/DDBJ databases">
        <title>Genome analysis of myxobacterium Chondromyces crocatus Cm c5 reveals a high potential for natural compound synthesis and the genetic basis for the loss of fruiting body formation.</title>
        <authorList>
            <person name="Zaburannyi N."/>
            <person name="Bunk B."/>
            <person name="Maier J."/>
            <person name="Overmann J."/>
            <person name="Mueller R."/>
        </authorList>
    </citation>
    <scope>NUCLEOTIDE SEQUENCE [LARGE SCALE GENOMIC DNA]</scope>
    <source>
        <strain evidence="2 3">Cm c5</strain>
    </source>
</reference>
<feature type="repeat" description="TPR" evidence="1">
    <location>
        <begin position="5"/>
        <end position="38"/>
    </location>
</feature>
<dbReference type="STRING" id="52.CMC5_029030"/>
<dbReference type="Gene3D" id="1.25.40.10">
    <property type="entry name" value="Tetratricopeptide repeat domain"/>
    <property type="match status" value="1"/>
</dbReference>